<keyword evidence="4" id="KW-1185">Reference proteome</keyword>
<evidence type="ECO:0000259" key="2">
    <source>
        <dbReference type="Pfam" id="PF13224"/>
    </source>
</evidence>
<dbReference type="SUPFAM" id="SSF56112">
    <property type="entry name" value="Protein kinase-like (PK-like)"/>
    <property type="match status" value="1"/>
</dbReference>
<proteinExistence type="predicted"/>
<dbReference type="Proteomes" id="UP001434337">
    <property type="component" value="Chromosome"/>
</dbReference>
<dbReference type="EMBL" id="CP115965">
    <property type="protein sequence ID" value="WZW99134.1"/>
    <property type="molecule type" value="Genomic_DNA"/>
</dbReference>
<feature type="region of interest" description="Disordered" evidence="1">
    <location>
        <begin position="424"/>
        <end position="450"/>
    </location>
</feature>
<feature type="domain" description="DUF4032" evidence="2">
    <location>
        <begin position="240"/>
        <end position="401"/>
    </location>
</feature>
<dbReference type="Pfam" id="PF06293">
    <property type="entry name" value="Kdo"/>
    <property type="match status" value="1"/>
</dbReference>
<dbReference type="InterPro" id="IPR025111">
    <property type="entry name" value="DUF4032"/>
</dbReference>
<organism evidence="3 4">
    <name type="scientific">Propioniciclava soli</name>
    <dbReference type="NCBI Taxonomy" id="2775081"/>
    <lineage>
        <taxon>Bacteria</taxon>
        <taxon>Bacillati</taxon>
        <taxon>Actinomycetota</taxon>
        <taxon>Actinomycetes</taxon>
        <taxon>Propionibacteriales</taxon>
        <taxon>Propionibacteriaceae</taxon>
        <taxon>Propioniciclava</taxon>
    </lineage>
</organism>
<evidence type="ECO:0000313" key="4">
    <source>
        <dbReference type="Proteomes" id="UP001434337"/>
    </source>
</evidence>
<sequence>MPRRGSRCDNGEVPRFLSAQPDARLIPLPWSVPLAAWPTEHLVALPRGISRHVVRFIQVGDGVLAAKEVLESPAVHEYRTLQELHRVGAPAVEPVAVVTDRVGPDGQPLDPILLTRHLQFSLPYRSLFSTGVRPETVSRLLDAMVVLLARLHLIGFLWGDVSLSNILFRRDAGEFAAYLVDAETAEMHDVLTTGQRAHDLDIAIVNLFGEFSDLEAGKLLDESLDPLELVQQIESRYHALWRELTGVEEFSGDELFRIESRVRRLNQLGFDVAELDIRTARDGSSVTIQPKVVDAGHHSRRLLRLTGLDTEEHQAQRLLNDLDTYRARYGLGHVEESVVAHRWLTESFQPVVHAVPPELTGKREQAQIFHEVLDYRWYASQRAQREVPLTEAVHGYIHDVLAVLPDEVISNEFVGAGSRTLLNPYDPSQGFADDEEEEEAPFDPWEAAASDPDFESLPAVFDIDALRKLKG</sequence>
<name>A0ABZ3CAC0_9ACTN</name>
<evidence type="ECO:0000313" key="3">
    <source>
        <dbReference type="EMBL" id="WZW99134.1"/>
    </source>
</evidence>
<dbReference type="Pfam" id="PF13224">
    <property type="entry name" value="DUF4032"/>
    <property type="match status" value="1"/>
</dbReference>
<reference evidence="3 4" key="1">
    <citation type="journal article" date="2023" name="Environ Microbiome">
        <title>A coral-associated actinobacterium mitigates coral bleaching under heat stress.</title>
        <authorList>
            <person name="Li J."/>
            <person name="Zou Y."/>
            <person name="Li Q."/>
            <person name="Zhang J."/>
            <person name="Bourne D.G."/>
            <person name="Lyu Y."/>
            <person name="Liu C."/>
            <person name="Zhang S."/>
        </authorList>
    </citation>
    <scope>NUCLEOTIDE SEQUENCE [LARGE SCALE GENOMIC DNA]</scope>
    <source>
        <strain evidence="3 4">SCSIO 13291</strain>
    </source>
</reference>
<feature type="compositionally biased region" description="Acidic residues" evidence="1">
    <location>
        <begin position="432"/>
        <end position="441"/>
    </location>
</feature>
<evidence type="ECO:0000256" key="1">
    <source>
        <dbReference type="SAM" id="MobiDB-lite"/>
    </source>
</evidence>
<accession>A0ABZ3CAC0</accession>
<gene>
    <name evidence="3" type="ORF">PCC79_02715</name>
</gene>
<dbReference type="InterPro" id="IPR011009">
    <property type="entry name" value="Kinase-like_dom_sf"/>
</dbReference>
<dbReference type="RefSeq" id="WP_232550018.1">
    <property type="nucleotide sequence ID" value="NZ_CP115965.1"/>
</dbReference>
<protein>
    <submittedName>
        <fullName evidence="3">DUF4032 domain-containing protein</fullName>
    </submittedName>
</protein>